<comment type="similarity">
    <text evidence="1">Belongs to the FAH family.</text>
</comment>
<gene>
    <name evidence="4" type="ORF">N7458_009735</name>
</gene>
<dbReference type="AlphaFoldDB" id="A0AAD6BY06"/>
<sequence length="634" mass="69310">MLVAWDRLIRFVATEGRVLRGEPILPYEGFDVGYTEDSTGLKAKVTEEVATVKRLLGPLVASDIDIIRCVGLNYAKHIQETGRPTPEYPFIFIKASTALHDHNVDVTIPKIAQEALSDYEGELVLVIGKEGKDIPLDEALGYVAAYTCANDVSERKLRGAVPQWAFSKGFDTFAPMGPCLVRGDLFGNPAHLALKTVIDGEVRQDAGVADLVFDCTSTVPVGSQVFTNQTALTYTLTAVWQPSEGTNSTIFPSMSYFNNVLENCAVTAIEINLEALDRTASQFGFSEWGAVVHTYVSCAFYTPSGLIQFNLTQAYDYIPAAMSWSHLYTFLGSNFLDRDKSTRASLWWGESAISNYYVYLTRTMQDIRANATSNGEPANRKGTIYITPGNSTARDIKSLQFFNIDYRFIVDLGYGNFEVLSPGGKPTVSMLDQGGVYPDVWIIADSLAKSAYSTVLTDLGQITAEPNLLTNADDLEYFSRNFSTIQRHKANADPGPEVDMYYGSANNGAGPLGTTPSVISMGYICQVPQLKSTGNLLLSILVADLVFLQAAWRLFKLGTDTYLFRSRPESNQCKAGGAYVDPDKVDSVASSGFNLESTFSEALVNTNQPNKENGTTGPKRILQKGYTALATKPI</sequence>
<evidence type="ECO:0000259" key="3">
    <source>
        <dbReference type="Pfam" id="PF01557"/>
    </source>
</evidence>
<dbReference type="PANTHER" id="PTHR11820">
    <property type="entry name" value="ACYLPYRUVASE"/>
    <property type="match status" value="1"/>
</dbReference>
<accession>A0AAD6BY06</accession>
<evidence type="ECO:0000256" key="2">
    <source>
        <dbReference type="ARBA" id="ARBA00022723"/>
    </source>
</evidence>
<reference evidence="4" key="2">
    <citation type="journal article" date="2023" name="IMA Fungus">
        <title>Comparative genomic study of the Penicillium genus elucidates a diverse pangenome and 15 lateral gene transfer events.</title>
        <authorList>
            <person name="Petersen C."/>
            <person name="Sorensen T."/>
            <person name="Nielsen M.R."/>
            <person name="Sondergaard T.E."/>
            <person name="Sorensen J.L."/>
            <person name="Fitzpatrick D.A."/>
            <person name="Frisvad J.C."/>
            <person name="Nielsen K.L."/>
        </authorList>
    </citation>
    <scope>NUCLEOTIDE SEQUENCE</scope>
    <source>
        <strain evidence="4">IBT 16125</strain>
    </source>
</reference>
<evidence type="ECO:0000256" key="1">
    <source>
        <dbReference type="ARBA" id="ARBA00010211"/>
    </source>
</evidence>
<evidence type="ECO:0000313" key="5">
    <source>
        <dbReference type="Proteomes" id="UP001213681"/>
    </source>
</evidence>
<feature type="domain" description="Fumarylacetoacetase-like C-terminal" evidence="3">
    <location>
        <begin position="67"/>
        <end position="227"/>
    </location>
</feature>
<dbReference type="GO" id="GO:0003824">
    <property type="term" value="F:catalytic activity"/>
    <property type="evidence" value="ECO:0007669"/>
    <property type="project" value="InterPro"/>
</dbReference>
<dbReference type="GO" id="GO:0046872">
    <property type="term" value="F:metal ion binding"/>
    <property type="evidence" value="ECO:0007669"/>
    <property type="project" value="UniProtKB-KW"/>
</dbReference>
<dbReference type="InterPro" id="IPR036663">
    <property type="entry name" value="Fumarylacetoacetase_C_sf"/>
</dbReference>
<dbReference type="Pfam" id="PF01557">
    <property type="entry name" value="FAA_hydrolase"/>
    <property type="match status" value="1"/>
</dbReference>
<evidence type="ECO:0000313" key="4">
    <source>
        <dbReference type="EMBL" id="KAJ5438737.1"/>
    </source>
</evidence>
<protein>
    <recommendedName>
        <fullName evidence="3">Fumarylacetoacetase-like C-terminal domain-containing protein</fullName>
    </recommendedName>
</protein>
<keyword evidence="2" id="KW-0479">Metal-binding</keyword>
<dbReference type="InterPro" id="IPR011234">
    <property type="entry name" value="Fumarylacetoacetase-like_C"/>
</dbReference>
<proteinExistence type="inferred from homology"/>
<dbReference type="RefSeq" id="XP_056761966.1">
    <property type="nucleotide sequence ID" value="XM_056913117.1"/>
</dbReference>
<comment type="caution">
    <text evidence="4">The sequence shown here is derived from an EMBL/GenBank/DDBJ whole genome shotgun (WGS) entry which is preliminary data.</text>
</comment>
<dbReference type="EMBL" id="JAPVEA010000008">
    <property type="protein sequence ID" value="KAJ5438737.1"/>
    <property type="molecule type" value="Genomic_DNA"/>
</dbReference>
<dbReference type="SUPFAM" id="SSF56529">
    <property type="entry name" value="FAH"/>
    <property type="match status" value="1"/>
</dbReference>
<reference evidence="4" key="1">
    <citation type="submission" date="2022-12" db="EMBL/GenBank/DDBJ databases">
        <authorList>
            <person name="Petersen C."/>
        </authorList>
    </citation>
    <scope>NUCLEOTIDE SEQUENCE</scope>
    <source>
        <strain evidence="4">IBT 16125</strain>
    </source>
</reference>
<name>A0AAD6BY06_9EURO</name>
<dbReference type="PANTHER" id="PTHR11820:SF100">
    <property type="entry name" value="FUMARYLACETOACETATE HYDROLASE FAMILY PROTEIN (AFU_ORTHOLOGUE AFUA_4G01490)"/>
    <property type="match status" value="1"/>
</dbReference>
<dbReference type="Proteomes" id="UP001213681">
    <property type="component" value="Unassembled WGS sequence"/>
</dbReference>
<dbReference type="GeneID" id="81603360"/>
<keyword evidence="5" id="KW-1185">Reference proteome</keyword>
<organism evidence="4 5">
    <name type="scientific">Penicillium daleae</name>
    <dbReference type="NCBI Taxonomy" id="63821"/>
    <lineage>
        <taxon>Eukaryota</taxon>
        <taxon>Fungi</taxon>
        <taxon>Dikarya</taxon>
        <taxon>Ascomycota</taxon>
        <taxon>Pezizomycotina</taxon>
        <taxon>Eurotiomycetes</taxon>
        <taxon>Eurotiomycetidae</taxon>
        <taxon>Eurotiales</taxon>
        <taxon>Aspergillaceae</taxon>
        <taxon>Penicillium</taxon>
    </lineage>
</organism>
<dbReference type="Gene3D" id="3.90.850.10">
    <property type="entry name" value="Fumarylacetoacetase-like, C-terminal domain"/>
    <property type="match status" value="1"/>
</dbReference>